<sequence length="187" mass="20299">MRNLFPVFIALLLLTSASELRAEDFDLGKNGQLSVAVPEGWEGKAKEIPGVGVDITVRPKTPRNMACKLTVLFIPAEQELTPEQVIERWKGTLGQFAEGSVEKEAKVEKLNLKSGVGVYASFTDPSLVGKPSEPGNYKVMSPGMIHLKKELVIATTIFADDKAAPEFAVLVKMLESVTLKEAGEKSI</sequence>
<reference evidence="2 3" key="1">
    <citation type="submission" date="2019-07" db="EMBL/GenBank/DDBJ databases">
        <title>Whole genome shotgun sequence of Brevifollis gellanilyticus NBRC 108608.</title>
        <authorList>
            <person name="Hosoyama A."/>
            <person name="Uohara A."/>
            <person name="Ohji S."/>
            <person name="Ichikawa N."/>
        </authorList>
    </citation>
    <scope>NUCLEOTIDE SEQUENCE [LARGE SCALE GENOMIC DNA]</scope>
    <source>
        <strain evidence="2 3">NBRC 108608</strain>
    </source>
</reference>
<keyword evidence="3" id="KW-1185">Reference proteome</keyword>
<gene>
    <name evidence="2" type="ORF">BGE01nite_12180</name>
</gene>
<comment type="caution">
    <text evidence="2">The sequence shown here is derived from an EMBL/GenBank/DDBJ whole genome shotgun (WGS) entry which is preliminary data.</text>
</comment>
<evidence type="ECO:0000313" key="2">
    <source>
        <dbReference type="EMBL" id="GEP41927.1"/>
    </source>
</evidence>
<feature type="chain" id="PRO_5021951827" description="PsbP C-terminal domain-containing protein" evidence="1">
    <location>
        <begin position="23"/>
        <end position="187"/>
    </location>
</feature>
<organism evidence="2 3">
    <name type="scientific">Brevifollis gellanilyticus</name>
    <dbReference type="NCBI Taxonomy" id="748831"/>
    <lineage>
        <taxon>Bacteria</taxon>
        <taxon>Pseudomonadati</taxon>
        <taxon>Verrucomicrobiota</taxon>
        <taxon>Verrucomicrobiia</taxon>
        <taxon>Verrucomicrobiales</taxon>
        <taxon>Verrucomicrobiaceae</taxon>
    </lineage>
</organism>
<keyword evidence="1" id="KW-0732">Signal</keyword>
<proteinExistence type="predicted"/>
<dbReference type="AlphaFoldDB" id="A0A512M5B6"/>
<name>A0A512M5B6_9BACT</name>
<evidence type="ECO:0000313" key="3">
    <source>
        <dbReference type="Proteomes" id="UP000321577"/>
    </source>
</evidence>
<dbReference type="Proteomes" id="UP000321577">
    <property type="component" value="Unassembled WGS sequence"/>
</dbReference>
<dbReference type="EMBL" id="BKAG01000006">
    <property type="protein sequence ID" value="GEP41927.1"/>
    <property type="molecule type" value="Genomic_DNA"/>
</dbReference>
<dbReference type="RefSeq" id="WP_146849473.1">
    <property type="nucleotide sequence ID" value="NZ_BKAG01000006.1"/>
</dbReference>
<evidence type="ECO:0008006" key="4">
    <source>
        <dbReference type="Google" id="ProtNLM"/>
    </source>
</evidence>
<dbReference type="OrthoDB" id="195336at2"/>
<feature type="signal peptide" evidence="1">
    <location>
        <begin position="1"/>
        <end position="22"/>
    </location>
</feature>
<evidence type="ECO:0000256" key="1">
    <source>
        <dbReference type="SAM" id="SignalP"/>
    </source>
</evidence>
<protein>
    <recommendedName>
        <fullName evidence="4">PsbP C-terminal domain-containing protein</fullName>
    </recommendedName>
</protein>
<accession>A0A512M5B6</accession>